<protein>
    <recommendedName>
        <fullName evidence="6">Sulfotransferase</fullName>
    </recommendedName>
</protein>
<accession>H2YPH1</accession>
<dbReference type="HOGENOM" id="CLU_185682_0_0_1"/>
<feature type="binding site" evidence="2">
    <location>
        <begin position="58"/>
        <end position="62"/>
    </location>
    <ligand>
        <name>3'-phosphoadenylyl sulfate</name>
        <dbReference type="ChEBI" id="CHEBI:58339"/>
    </ligand>
</feature>
<name>H2YPH1_CIOSA</name>
<evidence type="ECO:0000256" key="1">
    <source>
        <dbReference type="ARBA" id="ARBA00022679"/>
    </source>
</evidence>
<dbReference type="Proteomes" id="UP000007875">
    <property type="component" value="Unassembled WGS sequence"/>
</dbReference>
<keyword evidence="3" id="KW-1015">Disulfide bond</keyword>
<dbReference type="Ensembl" id="ENSCSAVT00000007323.1">
    <property type="protein sequence ID" value="ENSCSAVP00000007229.1"/>
    <property type="gene ID" value="ENSCSAVG00000004325.1"/>
</dbReference>
<dbReference type="GO" id="GO:0008467">
    <property type="term" value="F:[heparan sulfate]-glucosamine 3-sulfotransferase activity"/>
    <property type="evidence" value="ECO:0007669"/>
    <property type="project" value="TreeGrafter"/>
</dbReference>
<keyword evidence="1" id="KW-0808">Transferase</keyword>
<dbReference type="Gene3D" id="3.40.50.300">
    <property type="entry name" value="P-loop containing nucleotide triphosphate hydrolases"/>
    <property type="match status" value="1"/>
</dbReference>
<feature type="binding site" evidence="2">
    <location>
        <position position="43"/>
    </location>
    <ligand>
        <name>3'-phosphoadenylyl sulfate</name>
        <dbReference type="ChEBI" id="CHEBI:58339"/>
    </ligand>
</feature>
<dbReference type="InParanoid" id="H2YPH1"/>
<dbReference type="InterPro" id="IPR027417">
    <property type="entry name" value="P-loop_NTPase"/>
</dbReference>
<dbReference type="OMA" id="LMKSEGH"/>
<dbReference type="PANTHER" id="PTHR10605">
    <property type="entry name" value="HEPARAN SULFATE SULFOTRANSFERASE"/>
    <property type="match status" value="1"/>
</dbReference>
<reference evidence="4" key="3">
    <citation type="submission" date="2025-09" db="UniProtKB">
        <authorList>
            <consortium name="Ensembl"/>
        </authorList>
    </citation>
    <scope>IDENTIFICATION</scope>
</reference>
<sequence length="94" mass="11216">YSNLSCTILSDPLSVLQRLERFLNIEPYFNTNNVFFNESKGFYCWLQDGQSKCLGERKGRKHPKVDKQIMDALKLYYKKPNEELFKLIGKKFDW</sequence>
<reference evidence="4" key="2">
    <citation type="submission" date="2025-08" db="UniProtKB">
        <authorList>
            <consortium name="Ensembl"/>
        </authorList>
    </citation>
    <scope>IDENTIFICATION</scope>
</reference>
<evidence type="ECO:0000313" key="4">
    <source>
        <dbReference type="Ensembl" id="ENSCSAVP00000007229.1"/>
    </source>
</evidence>
<reference evidence="5" key="1">
    <citation type="submission" date="2003-08" db="EMBL/GenBank/DDBJ databases">
        <authorList>
            <person name="Birren B."/>
            <person name="Nusbaum C."/>
            <person name="Abebe A."/>
            <person name="Abouelleil A."/>
            <person name="Adekoya E."/>
            <person name="Ait-zahra M."/>
            <person name="Allen N."/>
            <person name="Allen T."/>
            <person name="An P."/>
            <person name="Anderson M."/>
            <person name="Anderson S."/>
            <person name="Arachchi H."/>
            <person name="Armbruster J."/>
            <person name="Bachantsang P."/>
            <person name="Baldwin J."/>
            <person name="Barry A."/>
            <person name="Bayul T."/>
            <person name="Blitshsteyn B."/>
            <person name="Bloom T."/>
            <person name="Blye J."/>
            <person name="Boguslavskiy L."/>
            <person name="Borowsky M."/>
            <person name="Boukhgalter B."/>
            <person name="Brunache A."/>
            <person name="Butler J."/>
            <person name="Calixte N."/>
            <person name="Calvo S."/>
            <person name="Camarata J."/>
            <person name="Campo K."/>
            <person name="Chang J."/>
            <person name="Cheshatsang Y."/>
            <person name="Citroen M."/>
            <person name="Collymore A."/>
            <person name="Considine T."/>
            <person name="Cook A."/>
            <person name="Cooke P."/>
            <person name="Corum B."/>
            <person name="Cuomo C."/>
            <person name="David R."/>
            <person name="Dawoe T."/>
            <person name="Degray S."/>
            <person name="Dodge S."/>
            <person name="Dooley K."/>
            <person name="Dorje P."/>
            <person name="Dorjee K."/>
            <person name="Dorris L."/>
            <person name="Duffey N."/>
            <person name="Dupes A."/>
            <person name="Elkins T."/>
            <person name="Engels R."/>
            <person name="Erickson J."/>
            <person name="Farina A."/>
            <person name="Faro S."/>
            <person name="Ferreira P."/>
            <person name="Fischer H."/>
            <person name="Fitzgerald M."/>
            <person name="Foley K."/>
            <person name="Gage D."/>
            <person name="Galagan J."/>
            <person name="Gearin G."/>
            <person name="Gnerre S."/>
            <person name="Gnirke A."/>
            <person name="Goyette A."/>
            <person name="Graham J."/>
            <person name="Grandbois E."/>
            <person name="Gyaltsen K."/>
            <person name="Hafez N."/>
            <person name="Hagopian D."/>
            <person name="Hagos B."/>
            <person name="Hall J."/>
            <person name="Hatcher B."/>
            <person name="Heller A."/>
            <person name="Higgins H."/>
            <person name="Honan T."/>
            <person name="Horn A."/>
            <person name="Houde N."/>
            <person name="Hughes L."/>
            <person name="Hulme W."/>
            <person name="Husby E."/>
            <person name="Iliev I."/>
            <person name="Jaffe D."/>
            <person name="Jones C."/>
            <person name="Kamal M."/>
            <person name="Kamat A."/>
            <person name="Kamvysselis M."/>
            <person name="Karlsson E."/>
            <person name="Kells C."/>
            <person name="Kieu A."/>
            <person name="Kisner P."/>
            <person name="Kodira C."/>
            <person name="Kulbokas E."/>
            <person name="Labutti K."/>
            <person name="Lama D."/>
            <person name="Landers T."/>
            <person name="Leger J."/>
            <person name="Levine S."/>
            <person name="Lewis D."/>
            <person name="Lewis T."/>
            <person name="Lindblad-toh K."/>
            <person name="Liu X."/>
            <person name="Lokyitsang T."/>
            <person name="Lokyitsang Y."/>
            <person name="Lucien O."/>
            <person name="Lui A."/>
            <person name="Ma L.J."/>
            <person name="Mabbitt R."/>
            <person name="Macdonald J."/>
            <person name="Maclean C."/>
            <person name="Major J."/>
            <person name="Manning J."/>
            <person name="Marabella R."/>
            <person name="Maru K."/>
            <person name="Matthews C."/>
            <person name="Mauceli E."/>
            <person name="Mccarthy M."/>
            <person name="Mcdonough S."/>
            <person name="Mcghee T."/>
            <person name="Meldrim J."/>
            <person name="Meneus L."/>
            <person name="Mesirov J."/>
            <person name="Mihalev A."/>
            <person name="Mihova T."/>
            <person name="Mikkelsen T."/>
            <person name="Mlenga V."/>
            <person name="Moru K."/>
            <person name="Mozes J."/>
            <person name="Mulrain L."/>
            <person name="Munson G."/>
            <person name="Naylor J."/>
            <person name="Newes C."/>
            <person name="Nguyen C."/>
            <person name="Nguyen N."/>
            <person name="Nguyen T."/>
            <person name="Nicol R."/>
            <person name="Nielsen C."/>
            <person name="Nizzari M."/>
            <person name="Norbu C."/>
            <person name="Norbu N."/>
            <person name="O'donnell P."/>
            <person name="Okoawo O."/>
            <person name="O'leary S."/>
            <person name="Omotosho B."/>
            <person name="O'neill K."/>
            <person name="Osman S."/>
            <person name="Parker S."/>
            <person name="Perrin D."/>
            <person name="Phunkhang P."/>
            <person name="Piqani B."/>
            <person name="Purcell S."/>
            <person name="Rachupka T."/>
            <person name="Ramasamy U."/>
            <person name="Rameau R."/>
            <person name="Ray V."/>
            <person name="Raymond C."/>
            <person name="Retta R."/>
            <person name="Richardson S."/>
            <person name="Rise C."/>
            <person name="Rodriguez J."/>
            <person name="Rogers J."/>
            <person name="Rogov P."/>
            <person name="Rutman M."/>
            <person name="Schupbach R."/>
            <person name="Seaman C."/>
            <person name="Settipalli S."/>
            <person name="Sharpe T."/>
            <person name="Sheridan J."/>
            <person name="Sherpa N."/>
            <person name="Shi J."/>
            <person name="Smirnov S."/>
            <person name="Smith C."/>
            <person name="Sougnez C."/>
            <person name="Spencer B."/>
            <person name="Stalker J."/>
            <person name="Stange-thomann N."/>
            <person name="Stavropoulos S."/>
            <person name="Stetson K."/>
            <person name="Stone C."/>
            <person name="Stone S."/>
            <person name="Stubbs M."/>
            <person name="Talamas J."/>
            <person name="Tchuinga P."/>
            <person name="Tenzing P."/>
            <person name="Tesfaye S."/>
            <person name="Theodore J."/>
            <person name="Thoulutsang Y."/>
            <person name="Topham K."/>
            <person name="Towey S."/>
            <person name="Tsamla T."/>
            <person name="Tsomo N."/>
            <person name="Vallee D."/>
            <person name="Vassiliev H."/>
            <person name="Venkataraman V."/>
            <person name="Vinson J."/>
            <person name="Vo A."/>
            <person name="Wade C."/>
            <person name="Wang S."/>
            <person name="Wangchuk T."/>
            <person name="Wangdi T."/>
            <person name="Whittaker C."/>
            <person name="Wilkinson J."/>
            <person name="Wu Y."/>
            <person name="Wyman D."/>
            <person name="Yadav S."/>
            <person name="Yang S."/>
            <person name="Yang X."/>
            <person name="Yeager S."/>
            <person name="Yee E."/>
            <person name="Young G."/>
            <person name="Zainoun J."/>
            <person name="Zembeck L."/>
            <person name="Zimmer A."/>
            <person name="Zody M."/>
            <person name="Lander E."/>
        </authorList>
    </citation>
    <scope>NUCLEOTIDE SEQUENCE [LARGE SCALE GENOMIC DNA]</scope>
</reference>
<dbReference type="AlphaFoldDB" id="H2YPH1"/>
<dbReference type="STRING" id="51511.ENSCSAVP00000007229"/>
<keyword evidence="5" id="KW-1185">Reference proteome</keyword>
<dbReference type="eggNOG" id="KOG3704">
    <property type="taxonomic scope" value="Eukaryota"/>
</dbReference>
<dbReference type="InterPro" id="IPR037359">
    <property type="entry name" value="NST/OST"/>
</dbReference>
<proteinExistence type="predicted"/>
<organism evidence="4 5">
    <name type="scientific">Ciona savignyi</name>
    <name type="common">Pacific transparent sea squirt</name>
    <dbReference type="NCBI Taxonomy" id="51511"/>
    <lineage>
        <taxon>Eukaryota</taxon>
        <taxon>Metazoa</taxon>
        <taxon>Chordata</taxon>
        <taxon>Tunicata</taxon>
        <taxon>Ascidiacea</taxon>
        <taxon>Phlebobranchia</taxon>
        <taxon>Cionidae</taxon>
        <taxon>Ciona</taxon>
    </lineage>
</organism>
<dbReference type="GeneTree" id="ENSGT00940000160449"/>
<feature type="disulfide bond" evidence="3">
    <location>
        <begin position="44"/>
        <end position="53"/>
    </location>
</feature>
<dbReference type="PANTHER" id="PTHR10605:SF65">
    <property type="entry name" value="GH20068P"/>
    <property type="match status" value="1"/>
</dbReference>
<evidence type="ECO:0000256" key="3">
    <source>
        <dbReference type="PIRSR" id="PIRSR637359-3"/>
    </source>
</evidence>
<dbReference type="SUPFAM" id="SSF52540">
    <property type="entry name" value="P-loop containing nucleoside triphosphate hydrolases"/>
    <property type="match status" value="1"/>
</dbReference>
<evidence type="ECO:0000256" key="2">
    <source>
        <dbReference type="PIRSR" id="PIRSR637359-2"/>
    </source>
</evidence>
<evidence type="ECO:0000313" key="5">
    <source>
        <dbReference type="Proteomes" id="UP000007875"/>
    </source>
</evidence>
<evidence type="ECO:0008006" key="6">
    <source>
        <dbReference type="Google" id="ProtNLM"/>
    </source>
</evidence>